<evidence type="ECO:0008006" key="4">
    <source>
        <dbReference type="Google" id="ProtNLM"/>
    </source>
</evidence>
<gene>
    <name evidence="2" type="ORF">ACFPA8_20520</name>
</gene>
<feature type="transmembrane region" description="Helical" evidence="1">
    <location>
        <begin position="6"/>
        <end position="23"/>
    </location>
</feature>
<keyword evidence="1" id="KW-0472">Membrane</keyword>
<dbReference type="Proteomes" id="UP001595997">
    <property type="component" value="Unassembled WGS sequence"/>
</dbReference>
<accession>A0ABV9AC10</accession>
<evidence type="ECO:0000313" key="2">
    <source>
        <dbReference type="EMBL" id="MFC4496515.1"/>
    </source>
</evidence>
<keyword evidence="3" id="KW-1185">Reference proteome</keyword>
<sequence length="72" mass="7823">MVTVLALIVGTVSSIGWLTAVLVRRERRRGETSAEGLRIESAAGAGVLEARRRARVGRDLTTASTDVFLRDR</sequence>
<proteinExistence type="predicted"/>
<evidence type="ECO:0000256" key="1">
    <source>
        <dbReference type="SAM" id="Phobius"/>
    </source>
</evidence>
<organism evidence="2 3">
    <name type="scientific">Streptomyces ovatisporus</name>
    <dbReference type="NCBI Taxonomy" id="1128682"/>
    <lineage>
        <taxon>Bacteria</taxon>
        <taxon>Bacillati</taxon>
        <taxon>Actinomycetota</taxon>
        <taxon>Actinomycetes</taxon>
        <taxon>Kitasatosporales</taxon>
        <taxon>Streptomycetaceae</taxon>
        <taxon>Streptomyces</taxon>
    </lineage>
</organism>
<keyword evidence="1" id="KW-1133">Transmembrane helix</keyword>
<name>A0ABV9AC10_9ACTN</name>
<protein>
    <recommendedName>
        <fullName evidence="4">Secreted protein</fullName>
    </recommendedName>
</protein>
<comment type="caution">
    <text evidence="2">The sequence shown here is derived from an EMBL/GenBank/DDBJ whole genome shotgun (WGS) entry which is preliminary data.</text>
</comment>
<evidence type="ECO:0000313" key="3">
    <source>
        <dbReference type="Proteomes" id="UP001595997"/>
    </source>
</evidence>
<dbReference type="EMBL" id="JBHSFH010000011">
    <property type="protein sequence ID" value="MFC4496515.1"/>
    <property type="molecule type" value="Genomic_DNA"/>
</dbReference>
<dbReference type="RefSeq" id="WP_386450631.1">
    <property type="nucleotide sequence ID" value="NZ_JBHSFH010000011.1"/>
</dbReference>
<keyword evidence="1" id="KW-0812">Transmembrane</keyword>
<reference evidence="3" key="1">
    <citation type="journal article" date="2019" name="Int. J. Syst. Evol. Microbiol.">
        <title>The Global Catalogue of Microorganisms (GCM) 10K type strain sequencing project: providing services to taxonomists for standard genome sequencing and annotation.</title>
        <authorList>
            <consortium name="The Broad Institute Genomics Platform"/>
            <consortium name="The Broad Institute Genome Sequencing Center for Infectious Disease"/>
            <person name="Wu L."/>
            <person name="Ma J."/>
        </authorList>
    </citation>
    <scope>NUCLEOTIDE SEQUENCE [LARGE SCALE GENOMIC DNA]</scope>
    <source>
        <strain evidence="3">CGMCC 4.7357</strain>
    </source>
</reference>